<gene>
    <name evidence="1" type="ORF">HDF17_002026</name>
</gene>
<name>A0A7Y9TGA7_9BACT</name>
<dbReference type="GO" id="GO:0003677">
    <property type="term" value="F:DNA binding"/>
    <property type="evidence" value="ECO:0007669"/>
    <property type="project" value="InterPro"/>
</dbReference>
<dbReference type="AlphaFoldDB" id="A0A7Y9TGA7"/>
<evidence type="ECO:0000313" key="1">
    <source>
        <dbReference type="EMBL" id="NYF79706.1"/>
    </source>
</evidence>
<reference evidence="1 2" key="1">
    <citation type="submission" date="2020-07" db="EMBL/GenBank/DDBJ databases">
        <title>Genomic Encyclopedia of Type Strains, Phase IV (KMG-V): Genome sequencing to study the core and pangenomes of soil and plant-associated prokaryotes.</title>
        <authorList>
            <person name="Whitman W."/>
        </authorList>
    </citation>
    <scope>NUCLEOTIDE SEQUENCE [LARGE SCALE GENOMIC DNA]</scope>
    <source>
        <strain evidence="1 2">X4EP2</strain>
    </source>
</reference>
<dbReference type="Proteomes" id="UP000589520">
    <property type="component" value="Unassembled WGS sequence"/>
</dbReference>
<organism evidence="1 2">
    <name type="scientific">Granulicella arctica</name>
    <dbReference type="NCBI Taxonomy" id="940613"/>
    <lineage>
        <taxon>Bacteria</taxon>
        <taxon>Pseudomonadati</taxon>
        <taxon>Acidobacteriota</taxon>
        <taxon>Terriglobia</taxon>
        <taxon>Terriglobales</taxon>
        <taxon>Acidobacteriaceae</taxon>
        <taxon>Granulicella</taxon>
    </lineage>
</organism>
<sequence length="65" mass="7190">MEQIELAKRSRVAVGTIRRMESFDEEVGARTSTLSQVQKALEKAGVEFLNDGQPGVRLKRSTGKV</sequence>
<dbReference type="InterPro" id="IPR010982">
    <property type="entry name" value="Lambda_DNA-bd_dom_sf"/>
</dbReference>
<dbReference type="EMBL" id="JACCCW010000002">
    <property type="protein sequence ID" value="NYF79706.1"/>
    <property type="molecule type" value="Genomic_DNA"/>
</dbReference>
<keyword evidence="2" id="KW-1185">Reference proteome</keyword>
<protein>
    <submittedName>
        <fullName evidence="1">Putative transcriptional regulator</fullName>
    </submittedName>
</protein>
<dbReference type="Gene3D" id="1.10.260.40">
    <property type="entry name" value="lambda repressor-like DNA-binding domains"/>
    <property type="match status" value="1"/>
</dbReference>
<accession>A0A7Y9TGA7</accession>
<comment type="caution">
    <text evidence="1">The sequence shown here is derived from an EMBL/GenBank/DDBJ whole genome shotgun (WGS) entry which is preliminary data.</text>
</comment>
<evidence type="ECO:0000313" key="2">
    <source>
        <dbReference type="Proteomes" id="UP000589520"/>
    </source>
</evidence>
<proteinExistence type="predicted"/>